<name>A0ABW3YEN3_9ACTN</name>
<keyword evidence="4" id="KW-1185">Reference proteome</keyword>
<dbReference type="Pfam" id="PF09990">
    <property type="entry name" value="DUF2231"/>
    <property type="match status" value="1"/>
</dbReference>
<reference evidence="4" key="1">
    <citation type="journal article" date="2019" name="Int. J. Syst. Evol. Microbiol.">
        <title>The Global Catalogue of Microorganisms (GCM) 10K type strain sequencing project: providing services to taxonomists for standard genome sequencing and annotation.</title>
        <authorList>
            <consortium name="The Broad Institute Genomics Platform"/>
            <consortium name="The Broad Institute Genome Sequencing Center for Infectious Disease"/>
            <person name="Wu L."/>
            <person name="Ma J."/>
        </authorList>
    </citation>
    <scope>NUCLEOTIDE SEQUENCE [LARGE SCALE GENOMIC DNA]</scope>
    <source>
        <strain evidence="4">JCM 31037</strain>
    </source>
</reference>
<feature type="domain" description="DUF2231" evidence="2">
    <location>
        <begin position="9"/>
        <end position="137"/>
    </location>
</feature>
<feature type="transmembrane region" description="Helical" evidence="1">
    <location>
        <begin position="45"/>
        <end position="69"/>
    </location>
</feature>
<gene>
    <name evidence="3" type="ORF">ACFQ4H_11680</name>
</gene>
<dbReference type="Proteomes" id="UP001597260">
    <property type="component" value="Unassembled WGS sequence"/>
</dbReference>
<organism evidence="3 4">
    <name type="scientific">Micromonospora sonneratiae</name>
    <dbReference type="NCBI Taxonomy" id="1184706"/>
    <lineage>
        <taxon>Bacteria</taxon>
        <taxon>Bacillati</taxon>
        <taxon>Actinomycetota</taxon>
        <taxon>Actinomycetes</taxon>
        <taxon>Micromonosporales</taxon>
        <taxon>Micromonosporaceae</taxon>
        <taxon>Micromonospora</taxon>
    </lineage>
</organism>
<dbReference type="EMBL" id="JBHTMP010000014">
    <property type="protein sequence ID" value="MFD1321749.1"/>
    <property type="molecule type" value="Genomic_DNA"/>
</dbReference>
<proteinExistence type="predicted"/>
<evidence type="ECO:0000256" key="1">
    <source>
        <dbReference type="SAM" id="Phobius"/>
    </source>
</evidence>
<dbReference type="InterPro" id="IPR019251">
    <property type="entry name" value="DUF2231_TM"/>
</dbReference>
<feature type="transmembrane region" description="Helical" evidence="1">
    <location>
        <begin position="12"/>
        <end position="33"/>
    </location>
</feature>
<dbReference type="RefSeq" id="WP_377570008.1">
    <property type="nucleotide sequence ID" value="NZ_JBHTMP010000014.1"/>
</dbReference>
<comment type="caution">
    <text evidence="3">The sequence shown here is derived from an EMBL/GenBank/DDBJ whole genome shotgun (WGS) entry which is preliminary data.</text>
</comment>
<evidence type="ECO:0000313" key="3">
    <source>
        <dbReference type="EMBL" id="MFD1321749.1"/>
    </source>
</evidence>
<feature type="transmembrane region" description="Helical" evidence="1">
    <location>
        <begin position="114"/>
        <end position="135"/>
    </location>
</feature>
<protein>
    <submittedName>
        <fullName evidence="3">DUF2231 domain-containing protein</fullName>
    </submittedName>
</protein>
<accession>A0ABW3YEN3</accession>
<keyword evidence="1" id="KW-1133">Transmembrane helix</keyword>
<keyword evidence="1" id="KW-0472">Membrane</keyword>
<evidence type="ECO:0000313" key="4">
    <source>
        <dbReference type="Proteomes" id="UP001597260"/>
    </source>
</evidence>
<keyword evidence="1" id="KW-0812">Transmembrane</keyword>
<feature type="transmembrane region" description="Helical" evidence="1">
    <location>
        <begin position="81"/>
        <end position="102"/>
    </location>
</feature>
<evidence type="ECO:0000259" key="2">
    <source>
        <dbReference type="Pfam" id="PF09990"/>
    </source>
</evidence>
<sequence>MESRLRVQGHPIQPILVTCPFGLYVCATVFDLTDVLGGPGILGEVGYWTVVAALISSVLTVTAGMVDLWDVPANRTRRTVIAFNLLNAVMAVLFVFVCLARTGGSEPGVTGGLLVAEMIGLLIGAVGVWLGVTLVRQFDRNPGEAATFDALESASGTVPEGFGRPPRR</sequence>